<feature type="chain" id="PRO_5001462627" evidence="5">
    <location>
        <begin position="35"/>
        <end position="370"/>
    </location>
</feature>
<organism evidence="9 10">
    <name type="scientific">Candidatus Accumulibacter adjunctus</name>
    <dbReference type="NCBI Taxonomy" id="1454001"/>
    <lineage>
        <taxon>Bacteria</taxon>
        <taxon>Pseudomonadati</taxon>
        <taxon>Pseudomonadota</taxon>
        <taxon>Betaproteobacteria</taxon>
        <taxon>Candidatus Accumulibacter</taxon>
    </lineage>
</organism>
<feature type="domain" description="Multidrug resistance protein MdtA-like barrel-sandwich hybrid" evidence="7">
    <location>
        <begin position="76"/>
        <end position="204"/>
    </location>
</feature>
<accession>A0A011NYP7</accession>
<name>A0A011NYP7_9PROT</name>
<feature type="domain" description="Multidrug resistance protein MdtA-like C-terminal permuted SH3" evidence="8">
    <location>
        <begin position="295"/>
        <end position="355"/>
    </location>
</feature>
<keyword evidence="4" id="KW-0175">Coiled coil</keyword>
<evidence type="ECO:0000256" key="2">
    <source>
        <dbReference type="ARBA" id="ARBA00009477"/>
    </source>
</evidence>
<keyword evidence="3" id="KW-0813">Transport</keyword>
<gene>
    <name evidence="9" type="primary">mdtA_1</name>
    <name evidence="9" type="ORF">AW08_00258</name>
</gene>
<dbReference type="Gene3D" id="2.40.420.20">
    <property type="match status" value="1"/>
</dbReference>
<comment type="caution">
    <text evidence="9">The sequence shown here is derived from an EMBL/GenBank/DDBJ whole genome shotgun (WGS) entry which is preliminary data.</text>
</comment>
<dbReference type="GO" id="GO:0015562">
    <property type="term" value="F:efflux transmembrane transporter activity"/>
    <property type="evidence" value="ECO:0007669"/>
    <property type="project" value="TreeGrafter"/>
</dbReference>
<dbReference type="Gene3D" id="1.10.287.470">
    <property type="entry name" value="Helix hairpin bin"/>
    <property type="match status" value="1"/>
</dbReference>
<evidence type="ECO:0000256" key="1">
    <source>
        <dbReference type="ARBA" id="ARBA00004196"/>
    </source>
</evidence>
<dbReference type="NCBIfam" id="TIGR01730">
    <property type="entry name" value="RND_mfp"/>
    <property type="match status" value="1"/>
</dbReference>
<dbReference type="Pfam" id="PF25917">
    <property type="entry name" value="BSH_RND"/>
    <property type="match status" value="1"/>
</dbReference>
<keyword evidence="5" id="KW-0732">Signal</keyword>
<dbReference type="Pfam" id="PF25967">
    <property type="entry name" value="RND-MFP_C"/>
    <property type="match status" value="1"/>
</dbReference>
<evidence type="ECO:0000256" key="5">
    <source>
        <dbReference type="SAM" id="SignalP"/>
    </source>
</evidence>
<feature type="domain" description="Multidrug resistance protein MdtA-like alpha-helical hairpin" evidence="6">
    <location>
        <begin position="110"/>
        <end position="179"/>
    </location>
</feature>
<comment type="similarity">
    <text evidence="2">Belongs to the membrane fusion protein (MFP) (TC 8.A.1) family.</text>
</comment>
<dbReference type="SUPFAM" id="SSF111369">
    <property type="entry name" value="HlyD-like secretion proteins"/>
    <property type="match status" value="1"/>
</dbReference>
<proteinExistence type="inferred from homology"/>
<dbReference type="AlphaFoldDB" id="A0A011NYP7"/>
<dbReference type="Proteomes" id="UP000020218">
    <property type="component" value="Unassembled WGS sequence"/>
</dbReference>
<evidence type="ECO:0000259" key="7">
    <source>
        <dbReference type="Pfam" id="PF25917"/>
    </source>
</evidence>
<keyword evidence="10" id="KW-1185">Reference proteome</keyword>
<evidence type="ECO:0000313" key="10">
    <source>
        <dbReference type="Proteomes" id="UP000020218"/>
    </source>
</evidence>
<dbReference type="InterPro" id="IPR058624">
    <property type="entry name" value="MdtA-like_HH"/>
</dbReference>
<feature type="signal peptide" evidence="5">
    <location>
        <begin position="1"/>
        <end position="34"/>
    </location>
</feature>
<dbReference type="STRING" id="1454001.AW08_00258"/>
<dbReference type="Gene3D" id="2.40.30.170">
    <property type="match status" value="1"/>
</dbReference>
<dbReference type="InterPro" id="IPR058625">
    <property type="entry name" value="MdtA-like_BSH"/>
</dbReference>
<dbReference type="PANTHER" id="PTHR30469:SF38">
    <property type="entry name" value="HLYD FAMILY SECRETION PROTEIN"/>
    <property type="match status" value="1"/>
</dbReference>
<evidence type="ECO:0000256" key="3">
    <source>
        <dbReference type="ARBA" id="ARBA00022448"/>
    </source>
</evidence>
<evidence type="ECO:0000313" key="9">
    <source>
        <dbReference type="EMBL" id="EXI69765.1"/>
    </source>
</evidence>
<dbReference type="InterPro" id="IPR006143">
    <property type="entry name" value="RND_pump_MFP"/>
</dbReference>
<dbReference type="Gene3D" id="2.40.50.100">
    <property type="match status" value="1"/>
</dbReference>
<evidence type="ECO:0000259" key="8">
    <source>
        <dbReference type="Pfam" id="PF25967"/>
    </source>
</evidence>
<dbReference type="Pfam" id="PF25876">
    <property type="entry name" value="HH_MFP_RND"/>
    <property type="match status" value="1"/>
</dbReference>
<evidence type="ECO:0000259" key="6">
    <source>
        <dbReference type="Pfam" id="PF25876"/>
    </source>
</evidence>
<protein>
    <submittedName>
        <fullName evidence="9">Multidrug transporter MdtA</fullName>
    </submittedName>
</protein>
<feature type="coiled-coil region" evidence="4">
    <location>
        <begin position="110"/>
        <end position="175"/>
    </location>
</feature>
<dbReference type="EMBL" id="JFAX01000001">
    <property type="protein sequence ID" value="EXI69765.1"/>
    <property type="molecule type" value="Genomic_DNA"/>
</dbReference>
<dbReference type="GO" id="GO:1990281">
    <property type="term" value="C:efflux pump complex"/>
    <property type="evidence" value="ECO:0007669"/>
    <property type="project" value="TreeGrafter"/>
</dbReference>
<dbReference type="InterPro" id="IPR058627">
    <property type="entry name" value="MdtA-like_C"/>
</dbReference>
<reference evidence="9" key="1">
    <citation type="submission" date="2014-02" db="EMBL/GenBank/DDBJ databases">
        <title>Expanding our view of genomic diversity in Candidatus Accumulibacter clades.</title>
        <authorList>
            <person name="Skennerton C.T."/>
            <person name="Barr J.J."/>
            <person name="Slater F.R."/>
            <person name="Bond P.L."/>
            <person name="Tyson G.W."/>
        </authorList>
    </citation>
    <scope>NUCLEOTIDE SEQUENCE [LARGE SCALE GENOMIC DNA]</scope>
</reference>
<evidence type="ECO:0000256" key="4">
    <source>
        <dbReference type="SAM" id="Coils"/>
    </source>
</evidence>
<comment type="subcellular location">
    <subcellularLocation>
        <location evidence="1">Cell envelope</location>
    </subcellularLocation>
</comment>
<dbReference type="PANTHER" id="PTHR30469">
    <property type="entry name" value="MULTIDRUG RESISTANCE PROTEIN MDTA"/>
    <property type="match status" value="1"/>
</dbReference>
<sequence length="370" mass="38959">MFVNPAIRRTPPPSGMKVLLPLAALALLAGCQRADEALQPEIRPVRAITIESRAASGMASLTGVVQAQTEINESFRIDGRLVERTVDIGDSVKPGQLIARLDPQNEESSLQAARAQLAAARAQLVEARSNHARMRELVAEDAVSRASFDQAVAVLKTTESQVEAVQSQVSLAENRLSYTRLMANVAGVVTARGPEPGEVVAAGRMIVQVAREGARDAVFDVPGRIKDIAPRNPEITVALADDPRVTAAGRVREVAPRADPVTGTFAVRVRLIDPPPAMRLGSTVTGKMQLPEALAIEVPASALVRADGKVAVWVVDQASSTVSLRNVQLGGGDANTVQVAAGLNPGDVVVTAGVQALRPGQKVRVPEARP</sequence>